<reference evidence="2 3" key="1">
    <citation type="submission" date="2014-04" db="EMBL/GenBank/DDBJ databases">
        <authorList>
            <consortium name="DOE Joint Genome Institute"/>
            <person name="Kuo A."/>
            <person name="Kohler A."/>
            <person name="Jargeat P."/>
            <person name="Nagy L.G."/>
            <person name="Floudas D."/>
            <person name="Copeland A."/>
            <person name="Barry K.W."/>
            <person name="Cichocki N."/>
            <person name="Veneault-Fourrey C."/>
            <person name="LaButti K."/>
            <person name="Lindquist E.A."/>
            <person name="Lipzen A."/>
            <person name="Lundell T."/>
            <person name="Morin E."/>
            <person name="Murat C."/>
            <person name="Sun H."/>
            <person name="Tunlid A."/>
            <person name="Henrissat B."/>
            <person name="Grigoriev I.V."/>
            <person name="Hibbett D.S."/>
            <person name="Martin F."/>
            <person name="Nordberg H.P."/>
            <person name="Cantor M.N."/>
            <person name="Hua S.X."/>
        </authorList>
    </citation>
    <scope>NUCLEOTIDE SEQUENCE [LARGE SCALE GENOMIC DNA]</scope>
    <source>
        <strain evidence="2 3">Ve08.2h10</strain>
    </source>
</reference>
<protein>
    <submittedName>
        <fullName evidence="2">Uncharacterized protein</fullName>
    </submittedName>
</protein>
<name>A0A0D0DQU7_9AGAM</name>
<keyword evidence="1" id="KW-0472">Membrane</keyword>
<evidence type="ECO:0000256" key="1">
    <source>
        <dbReference type="SAM" id="Phobius"/>
    </source>
</evidence>
<proteinExistence type="predicted"/>
<dbReference type="HOGENOM" id="CLU_015091_0_0_1"/>
<feature type="transmembrane region" description="Helical" evidence="1">
    <location>
        <begin position="188"/>
        <end position="208"/>
    </location>
</feature>
<sequence>MSVVGRLMRIFTRLRFVNFHGQVGARLSADQSLYGGVGQQNKRTLSRFVRLLDPVLFNAPSYHIKQLHRIWVDHTINLLRWRSFIGTLCNEWNGFTIYSTVLLAVDVSFLAIPEMNGSTMIQTLAAFAIFLSTASAVGSLVASVLLTNQGRGQCLKSADQVASDMHQLAETSTGLDALGIMYSLPYGLIMWGMVFFIIALSLVVFGQGSLTPRIIAVPFWVIIALLASWPAWHKGEKLFFWLKLRKITQKKTRTTGSPQLPQWKESSD</sequence>
<keyword evidence="1" id="KW-0812">Transmembrane</keyword>
<keyword evidence="3" id="KW-1185">Reference proteome</keyword>
<feature type="transmembrane region" description="Helical" evidence="1">
    <location>
        <begin position="214"/>
        <end position="232"/>
    </location>
</feature>
<organism evidence="2 3">
    <name type="scientific">Paxillus rubicundulus Ve08.2h10</name>
    <dbReference type="NCBI Taxonomy" id="930991"/>
    <lineage>
        <taxon>Eukaryota</taxon>
        <taxon>Fungi</taxon>
        <taxon>Dikarya</taxon>
        <taxon>Basidiomycota</taxon>
        <taxon>Agaricomycotina</taxon>
        <taxon>Agaricomycetes</taxon>
        <taxon>Agaricomycetidae</taxon>
        <taxon>Boletales</taxon>
        <taxon>Paxilineae</taxon>
        <taxon>Paxillaceae</taxon>
        <taxon>Paxillus</taxon>
    </lineage>
</organism>
<reference evidence="3" key="2">
    <citation type="submission" date="2015-01" db="EMBL/GenBank/DDBJ databases">
        <title>Evolutionary Origins and Diversification of the Mycorrhizal Mutualists.</title>
        <authorList>
            <consortium name="DOE Joint Genome Institute"/>
            <consortium name="Mycorrhizal Genomics Consortium"/>
            <person name="Kohler A."/>
            <person name="Kuo A."/>
            <person name="Nagy L.G."/>
            <person name="Floudas D."/>
            <person name="Copeland A."/>
            <person name="Barry K.W."/>
            <person name="Cichocki N."/>
            <person name="Veneault-Fourrey C."/>
            <person name="LaButti K."/>
            <person name="Lindquist E.A."/>
            <person name="Lipzen A."/>
            <person name="Lundell T."/>
            <person name="Morin E."/>
            <person name="Murat C."/>
            <person name="Riley R."/>
            <person name="Ohm R."/>
            <person name="Sun H."/>
            <person name="Tunlid A."/>
            <person name="Henrissat B."/>
            <person name="Grigoriev I.V."/>
            <person name="Hibbett D.S."/>
            <person name="Martin F."/>
        </authorList>
    </citation>
    <scope>NUCLEOTIDE SEQUENCE [LARGE SCALE GENOMIC DNA]</scope>
    <source>
        <strain evidence="3">Ve08.2h10</strain>
    </source>
</reference>
<accession>A0A0D0DQU7</accession>
<gene>
    <name evidence="2" type="ORF">PAXRUDRAFT_827419</name>
</gene>
<dbReference type="Proteomes" id="UP000054538">
    <property type="component" value="Unassembled WGS sequence"/>
</dbReference>
<dbReference type="InParanoid" id="A0A0D0DQU7"/>
<dbReference type="EMBL" id="KN825070">
    <property type="protein sequence ID" value="KIK95018.1"/>
    <property type="molecule type" value="Genomic_DNA"/>
</dbReference>
<dbReference type="AlphaFoldDB" id="A0A0D0DQU7"/>
<keyword evidence="1" id="KW-1133">Transmembrane helix</keyword>
<feature type="transmembrane region" description="Helical" evidence="1">
    <location>
        <begin position="124"/>
        <end position="146"/>
    </location>
</feature>
<dbReference type="OrthoDB" id="2634527at2759"/>
<evidence type="ECO:0000313" key="2">
    <source>
        <dbReference type="EMBL" id="KIK95018.1"/>
    </source>
</evidence>
<evidence type="ECO:0000313" key="3">
    <source>
        <dbReference type="Proteomes" id="UP000054538"/>
    </source>
</evidence>